<reference evidence="2" key="1">
    <citation type="submission" date="2025-08" db="UniProtKB">
        <authorList>
            <consortium name="RefSeq"/>
        </authorList>
    </citation>
    <scope>IDENTIFICATION</scope>
    <source>
        <tissue evidence="2">Muscle</tissue>
    </source>
</reference>
<accession>A0ABM1BVU6</accession>
<dbReference type="RefSeq" id="XP_013789664.1">
    <property type="nucleotide sequence ID" value="XM_013934210.2"/>
</dbReference>
<dbReference type="InterPro" id="IPR038581">
    <property type="entry name" value="ODC_AZ_sf"/>
</dbReference>
<dbReference type="Gene3D" id="3.40.630.60">
    <property type="match status" value="1"/>
</dbReference>
<sequence length="122" mass="13260">MSLTAKEALLTLRSPEATMPITCLIIFVCLWGPGLGGAPDASHAANVSIQVTEGSGVGKLKEPAVDHEKFELTKQSSQDAIMLTFQFKLTENTDVKWETILWKSKLYVQVPCVILPDGSKEA</sequence>
<dbReference type="GeneID" id="106473529"/>
<protein>
    <submittedName>
        <fullName evidence="2">Uncharacterized protein LOC106473529</fullName>
    </submittedName>
</protein>
<name>A0ABM1BVU6_LIMPO</name>
<gene>
    <name evidence="2" type="primary">LOC106473529</name>
</gene>
<dbReference type="Proteomes" id="UP000694941">
    <property type="component" value="Unplaced"/>
</dbReference>
<keyword evidence="1" id="KW-1185">Reference proteome</keyword>
<evidence type="ECO:0000313" key="1">
    <source>
        <dbReference type="Proteomes" id="UP000694941"/>
    </source>
</evidence>
<organism evidence="1 2">
    <name type="scientific">Limulus polyphemus</name>
    <name type="common">Atlantic horseshoe crab</name>
    <dbReference type="NCBI Taxonomy" id="6850"/>
    <lineage>
        <taxon>Eukaryota</taxon>
        <taxon>Metazoa</taxon>
        <taxon>Ecdysozoa</taxon>
        <taxon>Arthropoda</taxon>
        <taxon>Chelicerata</taxon>
        <taxon>Merostomata</taxon>
        <taxon>Xiphosura</taxon>
        <taxon>Limulidae</taxon>
        <taxon>Limulus</taxon>
    </lineage>
</organism>
<evidence type="ECO:0000313" key="2">
    <source>
        <dbReference type="RefSeq" id="XP_013789664.1"/>
    </source>
</evidence>
<proteinExistence type="predicted"/>